<dbReference type="AlphaFoldDB" id="A0A2J6R732"/>
<evidence type="ECO:0000313" key="5">
    <source>
        <dbReference type="Proteomes" id="UP000235786"/>
    </source>
</evidence>
<dbReference type="Gene3D" id="2.40.70.10">
    <property type="entry name" value="Acid Proteases"/>
    <property type="match status" value="2"/>
</dbReference>
<dbReference type="Pfam" id="PF00026">
    <property type="entry name" value="Asp"/>
    <property type="match status" value="1"/>
</dbReference>
<evidence type="ECO:0000313" key="4">
    <source>
        <dbReference type="EMBL" id="PMD34323.1"/>
    </source>
</evidence>
<evidence type="ECO:0000259" key="3">
    <source>
        <dbReference type="PROSITE" id="PS51767"/>
    </source>
</evidence>
<evidence type="ECO:0000256" key="1">
    <source>
        <dbReference type="ARBA" id="ARBA00007447"/>
    </source>
</evidence>
<dbReference type="InterPro" id="IPR033121">
    <property type="entry name" value="PEPTIDASE_A1"/>
</dbReference>
<protein>
    <submittedName>
        <fullName evidence="4">Acid protease</fullName>
    </submittedName>
</protein>
<dbReference type="Proteomes" id="UP000235786">
    <property type="component" value="Unassembled WGS sequence"/>
</dbReference>
<feature type="domain" description="Peptidase A1" evidence="3">
    <location>
        <begin position="22"/>
        <end position="327"/>
    </location>
</feature>
<dbReference type="STRING" id="1149755.A0A2J6R732"/>
<dbReference type="SUPFAM" id="SSF50630">
    <property type="entry name" value="Acid proteases"/>
    <property type="match status" value="1"/>
</dbReference>
<dbReference type="EMBL" id="KZ613954">
    <property type="protein sequence ID" value="PMD34323.1"/>
    <property type="molecule type" value="Genomic_DNA"/>
</dbReference>
<name>A0A2J6R732_HYAVF</name>
<accession>A0A2J6R732</accession>
<dbReference type="PANTHER" id="PTHR47966:SF1">
    <property type="entry name" value="ASPARTYL PROTEINASE"/>
    <property type="match status" value="1"/>
</dbReference>
<dbReference type="GO" id="GO:0004190">
    <property type="term" value="F:aspartic-type endopeptidase activity"/>
    <property type="evidence" value="ECO:0007669"/>
    <property type="project" value="InterPro"/>
</dbReference>
<feature type="active site" evidence="2">
    <location>
        <position position="221"/>
    </location>
</feature>
<feature type="active site" evidence="2">
    <location>
        <position position="40"/>
    </location>
</feature>
<proteinExistence type="inferred from homology"/>
<keyword evidence="4" id="KW-0645">Protease</keyword>
<dbReference type="PANTHER" id="PTHR47966">
    <property type="entry name" value="BETA-SITE APP-CLEAVING ENZYME, ISOFORM A-RELATED"/>
    <property type="match status" value="1"/>
</dbReference>
<dbReference type="InterPro" id="IPR001461">
    <property type="entry name" value="Aspartic_peptidase_A1"/>
</dbReference>
<comment type="similarity">
    <text evidence="1">Belongs to the peptidase A1 family.</text>
</comment>
<dbReference type="PROSITE" id="PS51767">
    <property type="entry name" value="PEPTIDASE_A1"/>
    <property type="match status" value="1"/>
</dbReference>
<dbReference type="OrthoDB" id="771136at2759"/>
<sequence length="332" mass="35199">MPRGSTAAASSFTDEVSIPNTWFVTVDIGTPPQTFLFNPDSGAPDFMVLTSETGIDYTQPVYNPALSSTSAATADSSWSTEYGSGQILSGSLETDVVTVGDLEFEGFSFEIATSDNGVGGMTASGIFGLDHSTAGMSTTPQVQTWFGAVESYLEDPVFCVDFHKSTSTGTIDFGYIDSTKYTGPIGYAPLNGGGQFWTVQMTGVEAGSSGLVAMDFDIIVDTGTDGGNVPMAVAEVYFSNFAGSSYNSDWGTYQYPCTEQLIDFQFQAGGQLITIAAEYLGNGCIDSACSICISQLYTTTGTALWGRPFLEAMFVIFDWGNEQVGFAQKTSN</sequence>
<organism evidence="4 5">
    <name type="scientific">Hyaloscypha variabilis (strain UAMH 11265 / GT02V1 / F)</name>
    <name type="common">Meliniomyces variabilis</name>
    <dbReference type="NCBI Taxonomy" id="1149755"/>
    <lineage>
        <taxon>Eukaryota</taxon>
        <taxon>Fungi</taxon>
        <taxon>Dikarya</taxon>
        <taxon>Ascomycota</taxon>
        <taxon>Pezizomycotina</taxon>
        <taxon>Leotiomycetes</taxon>
        <taxon>Helotiales</taxon>
        <taxon>Hyaloscyphaceae</taxon>
        <taxon>Hyaloscypha</taxon>
        <taxon>Hyaloscypha variabilis</taxon>
    </lineage>
</organism>
<keyword evidence="5" id="KW-1185">Reference proteome</keyword>
<evidence type="ECO:0000256" key="2">
    <source>
        <dbReference type="PIRSR" id="PIRSR601461-1"/>
    </source>
</evidence>
<gene>
    <name evidence="4" type="ORF">L207DRAFT_497679</name>
</gene>
<reference evidence="4 5" key="1">
    <citation type="submission" date="2016-04" db="EMBL/GenBank/DDBJ databases">
        <title>A degradative enzymes factory behind the ericoid mycorrhizal symbiosis.</title>
        <authorList>
            <consortium name="DOE Joint Genome Institute"/>
            <person name="Martino E."/>
            <person name="Morin E."/>
            <person name="Grelet G."/>
            <person name="Kuo A."/>
            <person name="Kohler A."/>
            <person name="Daghino S."/>
            <person name="Barry K."/>
            <person name="Choi C."/>
            <person name="Cichocki N."/>
            <person name="Clum A."/>
            <person name="Copeland A."/>
            <person name="Hainaut M."/>
            <person name="Haridas S."/>
            <person name="Labutti K."/>
            <person name="Lindquist E."/>
            <person name="Lipzen A."/>
            <person name="Khouja H.-R."/>
            <person name="Murat C."/>
            <person name="Ohm R."/>
            <person name="Olson A."/>
            <person name="Spatafora J."/>
            <person name="Veneault-Fourrey C."/>
            <person name="Henrissat B."/>
            <person name="Grigoriev I."/>
            <person name="Martin F."/>
            <person name="Perotto S."/>
        </authorList>
    </citation>
    <scope>NUCLEOTIDE SEQUENCE [LARGE SCALE GENOMIC DNA]</scope>
    <source>
        <strain evidence="4 5">F</strain>
    </source>
</reference>
<dbReference type="PRINTS" id="PR00792">
    <property type="entry name" value="PEPSIN"/>
</dbReference>
<dbReference type="GO" id="GO:0006508">
    <property type="term" value="P:proteolysis"/>
    <property type="evidence" value="ECO:0007669"/>
    <property type="project" value="UniProtKB-KW"/>
</dbReference>
<keyword evidence="4" id="KW-0378">Hydrolase</keyword>
<dbReference type="InterPro" id="IPR021109">
    <property type="entry name" value="Peptidase_aspartic_dom_sf"/>
</dbReference>